<proteinExistence type="predicted"/>
<keyword evidence="4" id="KW-1185">Reference proteome</keyword>
<accession>A0A084UAT1</accession>
<evidence type="ECO:0000256" key="1">
    <source>
        <dbReference type="SAM" id="MobiDB-lite"/>
    </source>
</evidence>
<gene>
    <name evidence="3" type="ORF">EL18_01095</name>
</gene>
<dbReference type="Proteomes" id="UP000053675">
    <property type="component" value="Unassembled WGS sequence"/>
</dbReference>
<dbReference type="eggNOG" id="COG3115">
    <property type="taxonomic scope" value="Bacteria"/>
</dbReference>
<protein>
    <recommendedName>
        <fullName evidence="5">Flagellar biosynthesis protein FliO</fullName>
    </recommendedName>
</protein>
<dbReference type="AlphaFoldDB" id="A0A084UAT1"/>
<sequence>MQDWLSTMSNNALTGAILWTLAALVGLALILAAVRFMRGSRQGTYVAGGRNRRPRLAVIDATPVDTQRRLVLIRRDHVEHLVLIGGQSDLVIERGIPIAPQPQQVAPPPQTAAAVQRPMPMEPASPEPVTSYSERPIVQPEHVAPTASSNVAGGVAAGSVAASAASAQERQESLEPAPMSAREVYEQQAAELRERERQQASVEPEMEQQQSLPSHSVAPPSEEEAIANQDTASEEAVSIGTDMSFAEEPRIDLPEPQQEWASVSRAEPYFTMPAPDQHPSDAAPDAPHEQPAFVDQRAEAAHTGQDMESHVAVEPEPATADEPQAELDENGEEDPDLTLEREMSRLLDDLGDDRNTRS</sequence>
<feature type="transmembrane region" description="Helical" evidence="2">
    <location>
        <begin position="12"/>
        <end position="34"/>
    </location>
</feature>
<feature type="compositionally biased region" description="Basic and acidic residues" evidence="1">
    <location>
        <begin position="338"/>
        <end position="358"/>
    </location>
</feature>
<keyword evidence="2" id="KW-0812">Transmembrane</keyword>
<evidence type="ECO:0000256" key="2">
    <source>
        <dbReference type="SAM" id="Phobius"/>
    </source>
</evidence>
<organism evidence="3 4">
    <name type="scientific">Nitratireductor basaltis</name>
    <dbReference type="NCBI Taxonomy" id="472175"/>
    <lineage>
        <taxon>Bacteria</taxon>
        <taxon>Pseudomonadati</taxon>
        <taxon>Pseudomonadota</taxon>
        <taxon>Alphaproteobacteria</taxon>
        <taxon>Hyphomicrobiales</taxon>
        <taxon>Phyllobacteriaceae</taxon>
        <taxon>Nitratireductor</taxon>
    </lineage>
</organism>
<comment type="caution">
    <text evidence="3">The sequence shown here is derived from an EMBL/GenBank/DDBJ whole genome shotgun (WGS) entry which is preliminary data.</text>
</comment>
<evidence type="ECO:0008006" key="5">
    <source>
        <dbReference type="Google" id="ProtNLM"/>
    </source>
</evidence>
<feature type="region of interest" description="Disordered" evidence="1">
    <location>
        <begin position="101"/>
        <end position="133"/>
    </location>
</feature>
<dbReference type="EMBL" id="JMQM01000001">
    <property type="protein sequence ID" value="KFB10067.1"/>
    <property type="molecule type" value="Genomic_DNA"/>
</dbReference>
<keyword evidence="2" id="KW-0472">Membrane</keyword>
<evidence type="ECO:0000313" key="3">
    <source>
        <dbReference type="EMBL" id="KFB10067.1"/>
    </source>
</evidence>
<feature type="compositionally biased region" description="Basic and acidic residues" evidence="1">
    <location>
        <begin position="296"/>
        <end position="313"/>
    </location>
</feature>
<feature type="region of interest" description="Disordered" evidence="1">
    <location>
        <begin position="166"/>
        <end position="358"/>
    </location>
</feature>
<evidence type="ECO:0000313" key="4">
    <source>
        <dbReference type="Proteomes" id="UP000053675"/>
    </source>
</evidence>
<name>A0A084UAT1_9HYPH</name>
<dbReference type="PATRIC" id="fig|472175.3.peg.1104"/>
<feature type="compositionally biased region" description="Acidic residues" evidence="1">
    <location>
        <begin position="323"/>
        <end position="337"/>
    </location>
</feature>
<keyword evidence="2" id="KW-1133">Transmembrane helix</keyword>
<reference evidence="3 4" key="1">
    <citation type="submission" date="2014-05" db="EMBL/GenBank/DDBJ databases">
        <title>Draft Genome Sequence of Nitratireductor basaltis Strain UMTGB225, A Marine Bacterium Isolated from Green Barrel Tunicate.</title>
        <authorList>
            <person name="Gan H.Y."/>
        </authorList>
    </citation>
    <scope>NUCLEOTIDE SEQUENCE [LARGE SCALE GENOMIC DNA]</scope>
    <source>
        <strain evidence="3 4">UMTGB225</strain>
    </source>
</reference>
<dbReference type="STRING" id="472175.EL18_01095"/>